<feature type="non-terminal residue" evidence="1">
    <location>
        <position position="58"/>
    </location>
</feature>
<keyword evidence="2" id="KW-1185">Reference proteome</keyword>
<gene>
    <name evidence="1" type="ORF">AMORRO_LOCUS15630</name>
</gene>
<evidence type="ECO:0000313" key="1">
    <source>
        <dbReference type="EMBL" id="CAG8756468.1"/>
    </source>
</evidence>
<dbReference type="Proteomes" id="UP000789342">
    <property type="component" value="Unassembled WGS sequence"/>
</dbReference>
<protein>
    <submittedName>
        <fullName evidence="1">1995_t:CDS:1</fullName>
    </submittedName>
</protein>
<evidence type="ECO:0000313" key="2">
    <source>
        <dbReference type="Proteomes" id="UP000789342"/>
    </source>
</evidence>
<sequence length="58" mass="6422">MSAVGINKALTLDTKHKCTAISGFTKHEICQKLFIPSPSKQKDLALLYNIFEQAISDI</sequence>
<dbReference type="EMBL" id="CAJVPV010038310">
    <property type="protein sequence ID" value="CAG8756468.1"/>
    <property type="molecule type" value="Genomic_DNA"/>
</dbReference>
<reference evidence="1" key="1">
    <citation type="submission" date="2021-06" db="EMBL/GenBank/DDBJ databases">
        <authorList>
            <person name="Kallberg Y."/>
            <person name="Tangrot J."/>
            <person name="Rosling A."/>
        </authorList>
    </citation>
    <scope>NUCLEOTIDE SEQUENCE</scope>
    <source>
        <strain evidence="1">CL551</strain>
    </source>
</reference>
<accession>A0A9N9NTR5</accession>
<proteinExistence type="predicted"/>
<dbReference type="OrthoDB" id="2426769at2759"/>
<dbReference type="AlphaFoldDB" id="A0A9N9NTR5"/>
<comment type="caution">
    <text evidence="1">The sequence shown here is derived from an EMBL/GenBank/DDBJ whole genome shotgun (WGS) entry which is preliminary data.</text>
</comment>
<organism evidence="1 2">
    <name type="scientific">Acaulospora morrowiae</name>
    <dbReference type="NCBI Taxonomy" id="94023"/>
    <lineage>
        <taxon>Eukaryota</taxon>
        <taxon>Fungi</taxon>
        <taxon>Fungi incertae sedis</taxon>
        <taxon>Mucoromycota</taxon>
        <taxon>Glomeromycotina</taxon>
        <taxon>Glomeromycetes</taxon>
        <taxon>Diversisporales</taxon>
        <taxon>Acaulosporaceae</taxon>
        <taxon>Acaulospora</taxon>
    </lineage>
</organism>
<name>A0A9N9NTR5_9GLOM</name>